<dbReference type="InterPro" id="IPR003615">
    <property type="entry name" value="HNH_nuc"/>
</dbReference>
<comment type="caution">
    <text evidence="1">The sequence shown here is derived from an EMBL/GenBank/DDBJ whole genome shotgun (WGS) entry which is preliminary data.</text>
</comment>
<dbReference type="CDD" id="cd00085">
    <property type="entry name" value="HNHc"/>
    <property type="match status" value="1"/>
</dbReference>
<sequence>MKRKTSNCISCGNYRPIYAKKMCGYCYEKQRKKTPLPRPKKRIAKFSKKTLDQLRRYRKLRDKFLEENPVCQYPGCTSREVTLHHKKGRLGAYLTDKRFFSALCWPHHQYIETHPEEARRLGLSYSRLTKI</sequence>
<gene>
    <name evidence="1" type="ORF">BC792_12754</name>
</gene>
<evidence type="ECO:0000313" key="1">
    <source>
        <dbReference type="EMBL" id="TYP89453.1"/>
    </source>
</evidence>
<dbReference type="Proteomes" id="UP000325105">
    <property type="component" value="Unassembled WGS sequence"/>
</dbReference>
<dbReference type="AlphaFoldDB" id="A0A5S5D092"/>
<reference evidence="1 2" key="1">
    <citation type="submission" date="2019-07" db="EMBL/GenBank/DDBJ databases">
        <title>Genomic Encyclopedia of Archaeal and Bacterial Type Strains, Phase II (KMG-II): from individual species to whole genera.</title>
        <authorList>
            <person name="Goeker M."/>
        </authorList>
    </citation>
    <scope>NUCLEOTIDE SEQUENCE [LARGE SCALE GENOMIC DNA]</scope>
    <source>
        <strain evidence="1 2">DSM 18850</strain>
    </source>
</reference>
<keyword evidence="2" id="KW-1185">Reference proteome</keyword>
<protein>
    <submittedName>
        <fullName evidence="1">Uncharacterized protein</fullName>
    </submittedName>
</protein>
<proteinExistence type="predicted"/>
<accession>A0A5S5D092</accession>
<dbReference type="EMBL" id="VNHX01000027">
    <property type="protein sequence ID" value="TYP89453.1"/>
    <property type="molecule type" value="Genomic_DNA"/>
</dbReference>
<organism evidence="1 2">
    <name type="scientific">Sphingobacterium allocomposti</name>
    <dbReference type="NCBI Taxonomy" id="415956"/>
    <lineage>
        <taxon>Bacteria</taxon>
        <taxon>Pseudomonadati</taxon>
        <taxon>Bacteroidota</taxon>
        <taxon>Sphingobacteriia</taxon>
        <taxon>Sphingobacteriales</taxon>
        <taxon>Sphingobacteriaceae</taxon>
        <taxon>Sphingobacterium</taxon>
    </lineage>
</organism>
<evidence type="ECO:0000313" key="2">
    <source>
        <dbReference type="Proteomes" id="UP000325105"/>
    </source>
</evidence>
<name>A0A5S5D092_9SPHI</name>